<dbReference type="InterPro" id="IPR021674">
    <property type="entry name" value="Phage_T4_Gp14_neck-protein"/>
</dbReference>
<accession>A0A5P8PHB1</accession>
<proteinExistence type="predicted"/>
<keyword evidence="2" id="KW-1185">Reference proteome</keyword>
<dbReference type="EMBL" id="MN095771">
    <property type="protein sequence ID" value="QFR56118.1"/>
    <property type="molecule type" value="Genomic_DNA"/>
</dbReference>
<gene>
    <name evidence="1" type="ORF">CPT_Muldoon_167</name>
</gene>
<dbReference type="Pfam" id="PF11649">
    <property type="entry name" value="T4_neck-protein"/>
    <property type="match status" value="1"/>
</dbReference>
<reference evidence="2" key="1">
    <citation type="submission" date="2019-06" db="EMBL/GenBank/DDBJ databases">
        <title>Complete genome sequence of Serratia marcescens phage Muldoon.</title>
        <authorList>
            <person name="Campbell S."/>
            <person name="Atkinson C."/>
            <person name="Moreland R."/>
            <person name="Liu M."/>
            <person name="Ramsey J."/>
            <person name="Leavitt J."/>
        </authorList>
    </citation>
    <scope>NUCLEOTIDE SEQUENCE [LARGE SCALE GENOMIC DNA]</scope>
</reference>
<evidence type="ECO:0000313" key="1">
    <source>
        <dbReference type="EMBL" id="QFR56118.1"/>
    </source>
</evidence>
<sequence length="260" mass="29837">MNLNPHMYAQLEDGTGYQHTYSSEVLNPYVNFFGCSGAQNLQDGLVAEAIQMRGVKLYYIPRQFVKPDMLFGEDLQNKFTKAWMFSAYVNTFDSYEGQGEYFSKFGYTANDEFTISINPSLFKHQCNGTEPLNGDLIYLPMDNSLFEVNWVEPYDPFYQNGVNSIRKIIAQKFVYSGEEIKPELQRNEGINIPEFSELDLNPVASLDGLADTNIEQYKETKEINLEAHEFIEERAVFNGEGDNVSQRYEPDVDELFGQAF</sequence>
<dbReference type="Proteomes" id="UP000326777">
    <property type="component" value="Genome"/>
</dbReference>
<protein>
    <submittedName>
        <fullName evidence="1">Neck protein</fullName>
    </submittedName>
</protein>
<name>A0A5P8PHB1_9CAUD</name>
<organism evidence="1 2">
    <name type="scientific">Serratia phage Muldoon</name>
    <dbReference type="NCBI Taxonomy" id="2601678"/>
    <lineage>
        <taxon>Viruses</taxon>
        <taxon>Duplodnaviria</taxon>
        <taxon>Heunggongvirae</taxon>
        <taxon>Uroviricota</taxon>
        <taxon>Caudoviricetes</taxon>
        <taxon>Muldoonvirus</taxon>
        <taxon>Muldoonvirus muldoon</taxon>
    </lineage>
</organism>
<evidence type="ECO:0000313" key="2">
    <source>
        <dbReference type="Proteomes" id="UP000326777"/>
    </source>
</evidence>